<dbReference type="EMBL" id="CZPT02000029">
    <property type="protein sequence ID" value="SCU64260.1"/>
    <property type="molecule type" value="Genomic_DNA"/>
</dbReference>
<gene>
    <name evidence="1" type="ORF">TEOVI_000900400</name>
</gene>
<keyword evidence="2" id="KW-1185">Reference proteome</keyword>
<evidence type="ECO:0000313" key="1">
    <source>
        <dbReference type="EMBL" id="SCU64260.1"/>
    </source>
</evidence>
<proteinExistence type="predicted"/>
<sequence length="167" mass="19284">MAPSSELNVANRAVLNVPLDASCPQQLRHANIEQDRQSVALWRQARLNEIVAEEEKQALISREDHRLMVRHLLSVACSRDPQQRVNATKWRSLMRAADDEFDTTEASFPGATDPYRQVVANLSSMMLWSSELRNWSYGYSTNSVEKCHERQREVLRQLSESRKLFLN</sequence>
<evidence type="ECO:0000313" key="2">
    <source>
        <dbReference type="Proteomes" id="UP000195570"/>
    </source>
</evidence>
<accession>A0A1G4HYC4</accession>
<dbReference type="GeneID" id="92382938"/>
<dbReference type="Proteomes" id="UP000195570">
    <property type="component" value="Unassembled WGS sequence"/>
</dbReference>
<dbReference type="RefSeq" id="XP_067076043.1">
    <property type="nucleotide sequence ID" value="XM_067219942.1"/>
</dbReference>
<reference evidence="1" key="1">
    <citation type="submission" date="2016-09" db="EMBL/GenBank/DDBJ databases">
        <authorList>
            <person name="Hebert L."/>
            <person name="Moumen B."/>
        </authorList>
    </citation>
    <scope>NUCLEOTIDE SEQUENCE [LARGE SCALE GENOMIC DNA]</scope>
    <source>
        <strain evidence="1">OVI</strain>
    </source>
</reference>
<protein>
    <submittedName>
        <fullName evidence="1">Uncharacterized protein</fullName>
    </submittedName>
</protein>
<name>A0A1G4HYC4_TRYEQ</name>
<organism evidence="1 2">
    <name type="scientific">Trypanosoma equiperdum</name>
    <dbReference type="NCBI Taxonomy" id="5694"/>
    <lineage>
        <taxon>Eukaryota</taxon>
        <taxon>Discoba</taxon>
        <taxon>Euglenozoa</taxon>
        <taxon>Kinetoplastea</taxon>
        <taxon>Metakinetoplastina</taxon>
        <taxon>Trypanosomatida</taxon>
        <taxon>Trypanosomatidae</taxon>
        <taxon>Trypanosoma</taxon>
    </lineage>
</organism>
<dbReference type="VEuPathDB" id="TriTrypDB:TEOVI_000900400"/>
<dbReference type="AlphaFoldDB" id="A0A1G4HYC4"/>
<comment type="caution">
    <text evidence="1">The sequence shown here is derived from an EMBL/GenBank/DDBJ whole genome shotgun (WGS) entry which is preliminary data.</text>
</comment>